<proteinExistence type="predicted"/>
<dbReference type="InterPro" id="IPR028973">
    <property type="entry name" value="PhnB-like"/>
</dbReference>
<gene>
    <name evidence="2" type="ORF">COU07_01260</name>
</gene>
<dbReference type="Pfam" id="PF06983">
    <property type="entry name" value="3-dmu-9_3-mt"/>
    <property type="match status" value="1"/>
</dbReference>
<dbReference type="InterPro" id="IPR029068">
    <property type="entry name" value="Glyas_Bleomycin-R_OHBP_Dase"/>
</dbReference>
<dbReference type="SUPFAM" id="SSF54593">
    <property type="entry name" value="Glyoxalase/Bleomycin resistance protein/Dihydroxybiphenyl dioxygenase"/>
    <property type="match status" value="1"/>
</dbReference>
<dbReference type="PANTHER" id="PTHR33990">
    <property type="entry name" value="PROTEIN YJDN-RELATED"/>
    <property type="match status" value="1"/>
</dbReference>
<feature type="domain" description="PhnB-like" evidence="1">
    <location>
        <begin position="5"/>
        <end position="130"/>
    </location>
</feature>
<sequence>MKPTLIPYLNFNGNAREAMTFYQSVLGGELNIQSFADAGMAKNLEDGSRTMHATLKNDLISFMASDGMPGKDVVFGDNVHMNVVGSDEALLTGFFNKLLEGGKVDMSLARQFWGDTFGMVTDKFGVHWMVNISSQNN</sequence>
<evidence type="ECO:0000259" key="1">
    <source>
        <dbReference type="Pfam" id="PF06983"/>
    </source>
</evidence>
<dbReference type="PANTHER" id="PTHR33990:SF1">
    <property type="entry name" value="PROTEIN YJDN"/>
    <property type="match status" value="1"/>
</dbReference>
<dbReference type="Proteomes" id="UP000231157">
    <property type="component" value="Unassembled WGS sequence"/>
</dbReference>
<organism evidence="2 3">
    <name type="scientific">Candidatus Harrisonbacteria bacterium CG10_big_fil_rev_8_21_14_0_10_40_38</name>
    <dbReference type="NCBI Taxonomy" id="1974583"/>
    <lineage>
        <taxon>Bacteria</taxon>
        <taxon>Candidatus Harrisoniibacteriota</taxon>
    </lineage>
</organism>
<reference evidence="3" key="1">
    <citation type="submission" date="2017-09" db="EMBL/GenBank/DDBJ databases">
        <title>Depth-based differentiation of microbial function through sediment-hosted aquifers and enrichment of novel symbionts in the deep terrestrial subsurface.</title>
        <authorList>
            <person name="Probst A.J."/>
            <person name="Ladd B."/>
            <person name="Jarett J.K."/>
            <person name="Geller-Mcgrath D.E."/>
            <person name="Sieber C.M.K."/>
            <person name="Emerson J.B."/>
            <person name="Anantharaman K."/>
            <person name="Thomas B.C."/>
            <person name="Malmstrom R."/>
            <person name="Stieglmeier M."/>
            <person name="Klingl A."/>
            <person name="Woyke T."/>
            <person name="Ryan C.M."/>
            <person name="Banfield J.F."/>
        </authorList>
    </citation>
    <scope>NUCLEOTIDE SEQUENCE [LARGE SCALE GENOMIC DNA]</scope>
</reference>
<dbReference type="Gene3D" id="3.10.180.10">
    <property type="entry name" value="2,3-Dihydroxybiphenyl 1,2-Dioxygenase, domain 1"/>
    <property type="match status" value="1"/>
</dbReference>
<dbReference type="AlphaFoldDB" id="A0A2H0USX7"/>
<accession>A0A2H0USX7</accession>
<comment type="caution">
    <text evidence="2">The sequence shown here is derived from an EMBL/GenBank/DDBJ whole genome shotgun (WGS) entry which is preliminary data.</text>
</comment>
<evidence type="ECO:0000313" key="2">
    <source>
        <dbReference type="EMBL" id="PIR89512.1"/>
    </source>
</evidence>
<protein>
    <recommendedName>
        <fullName evidence="1">PhnB-like domain-containing protein</fullName>
    </recommendedName>
</protein>
<evidence type="ECO:0000313" key="3">
    <source>
        <dbReference type="Proteomes" id="UP000231157"/>
    </source>
</evidence>
<dbReference type="CDD" id="cd06588">
    <property type="entry name" value="PhnB_like"/>
    <property type="match status" value="1"/>
</dbReference>
<name>A0A2H0USX7_9BACT</name>
<dbReference type="EMBL" id="PFAZ01000001">
    <property type="protein sequence ID" value="PIR89512.1"/>
    <property type="molecule type" value="Genomic_DNA"/>
</dbReference>